<dbReference type="OrthoDB" id="980854at2"/>
<protein>
    <recommendedName>
        <fullName evidence="3">Peptidase C39-like domain-containing protein</fullName>
    </recommendedName>
</protein>
<comment type="caution">
    <text evidence="1">The sequence shown here is derived from an EMBL/GenBank/DDBJ whole genome shotgun (WGS) entry which is preliminary data.</text>
</comment>
<evidence type="ECO:0000313" key="2">
    <source>
        <dbReference type="Proteomes" id="UP000011135"/>
    </source>
</evidence>
<reference evidence="1 2" key="1">
    <citation type="submission" date="2012-12" db="EMBL/GenBank/DDBJ databases">
        <title>Genome assembly of Fulvivirga imtechensis AK7.</title>
        <authorList>
            <person name="Nupur N."/>
            <person name="Khatri I."/>
            <person name="Kumar R."/>
            <person name="Subramanian S."/>
            <person name="Pinnaka A."/>
        </authorList>
    </citation>
    <scope>NUCLEOTIDE SEQUENCE [LARGE SCALE GENOMIC DNA]</scope>
    <source>
        <strain evidence="1 2">AK7</strain>
    </source>
</reference>
<organism evidence="1 2">
    <name type="scientific">Fulvivirga imtechensis AK7</name>
    <dbReference type="NCBI Taxonomy" id="1237149"/>
    <lineage>
        <taxon>Bacteria</taxon>
        <taxon>Pseudomonadati</taxon>
        <taxon>Bacteroidota</taxon>
        <taxon>Cytophagia</taxon>
        <taxon>Cytophagales</taxon>
        <taxon>Fulvivirgaceae</taxon>
        <taxon>Fulvivirga</taxon>
    </lineage>
</organism>
<keyword evidence="2" id="KW-1185">Reference proteome</keyword>
<gene>
    <name evidence="1" type="ORF">C900_04166</name>
</gene>
<sequence length="175" mass="19571">MALIFFASDVFSQAINDGWEQELNKSLTEFTNCENVALCNAFIGQSLKTVYNINDFYSEKLGRYLFPHEIASFVGESDRWTLLGHAYEPDALSEAQKYANEKKAAIAVYKSDNGQGHMALILPGDLIPSGSWGVKVPNTASFFIGEPEKSYISKGLSYGFKKNLIKDVLIYARKY</sequence>
<dbReference type="Proteomes" id="UP000011135">
    <property type="component" value="Unassembled WGS sequence"/>
</dbReference>
<proteinExistence type="predicted"/>
<dbReference type="EMBL" id="AMZN01000006">
    <property type="protein sequence ID" value="ELR73314.1"/>
    <property type="molecule type" value="Genomic_DNA"/>
</dbReference>
<dbReference type="AlphaFoldDB" id="L8K056"/>
<dbReference type="Gene3D" id="3.90.1720.10">
    <property type="entry name" value="endopeptidase domain like (from Nostoc punctiforme)"/>
    <property type="match status" value="1"/>
</dbReference>
<dbReference type="RefSeq" id="WP_009577894.1">
    <property type="nucleotide sequence ID" value="NZ_AMZN01000006.1"/>
</dbReference>
<evidence type="ECO:0008006" key="3">
    <source>
        <dbReference type="Google" id="ProtNLM"/>
    </source>
</evidence>
<evidence type="ECO:0000313" key="1">
    <source>
        <dbReference type="EMBL" id="ELR73314.1"/>
    </source>
</evidence>
<name>L8K056_9BACT</name>
<dbReference type="eggNOG" id="ENOG5034BYZ">
    <property type="taxonomic scope" value="Bacteria"/>
</dbReference>
<accession>L8K056</accession>